<evidence type="ECO:0000256" key="2">
    <source>
        <dbReference type="ARBA" id="ARBA00023274"/>
    </source>
</evidence>
<reference evidence="7" key="1">
    <citation type="journal article" date="2019" name="Int. J. Syst. Evol. Microbiol.">
        <title>The Global Catalogue of Microorganisms (GCM) 10K type strain sequencing project: providing services to taxonomists for standard genome sequencing and annotation.</title>
        <authorList>
            <consortium name="The Broad Institute Genomics Platform"/>
            <consortium name="The Broad Institute Genome Sequencing Center for Infectious Disease"/>
            <person name="Wu L."/>
            <person name="Ma J."/>
        </authorList>
    </citation>
    <scope>NUCLEOTIDE SEQUENCE [LARGE SCALE GENOMIC DNA]</scope>
    <source>
        <strain evidence="7">CGMCC 4.7357</strain>
    </source>
</reference>
<dbReference type="InterPro" id="IPR009068">
    <property type="entry name" value="uS15_NS1_RNA-bd_sf"/>
</dbReference>
<protein>
    <recommendedName>
        <fullName evidence="3">Small ribosomal subunit protein uS15</fullName>
    </recommendedName>
</protein>
<dbReference type="GO" id="GO:0005840">
    <property type="term" value="C:ribosome"/>
    <property type="evidence" value="ECO:0007669"/>
    <property type="project" value="UniProtKB-KW"/>
</dbReference>
<comment type="function">
    <text evidence="3">Forms an intersubunit bridge (bridge B4) with the 23S rRNA of the 50S subunit in the ribosome.</text>
</comment>
<dbReference type="InterPro" id="IPR000589">
    <property type="entry name" value="Ribosomal_uS15"/>
</dbReference>
<evidence type="ECO:0000256" key="5">
    <source>
        <dbReference type="RuleBase" id="RU004524"/>
    </source>
</evidence>
<comment type="caution">
    <text evidence="6">The sequence shown here is derived from an EMBL/GenBank/DDBJ whole genome shotgun (WGS) entry which is preliminary data.</text>
</comment>
<dbReference type="Gene3D" id="1.10.287.10">
    <property type="entry name" value="S15/NS1, RNA-binding"/>
    <property type="match status" value="1"/>
</dbReference>
<keyword evidence="3 5" id="KW-0699">rRNA-binding</keyword>
<keyword evidence="1 3" id="KW-0689">Ribosomal protein</keyword>
<dbReference type="HAMAP" id="MF_01343_B">
    <property type="entry name" value="Ribosomal_uS15_B"/>
    <property type="match status" value="1"/>
</dbReference>
<comment type="similarity">
    <text evidence="3 4">Belongs to the universal ribosomal protein uS15 family.</text>
</comment>
<dbReference type="PROSITE" id="PS00362">
    <property type="entry name" value="RIBOSOMAL_S15"/>
    <property type="match status" value="1"/>
</dbReference>
<keyword evidence="3 5" id="KW-0694">RNA-binding</keyword>
<comment type="function">
    <text evidence="3 5">One of the primary rRNA binding proteins, it binds directly to 16S rRNA where it helps nucleate assembly of the platform of the 30S subunit by binding and bridging several RNA helices of the 16S rRNA.</text>
</comment>
<dbReference type="Gene3D" id="6.10.250.3130">
    <property type="match status" value="1"/>
</dbReference>
<sequence length="89" mass="10615">MYLDKEEKAEIFAKYGKDGKDTGSPESQIALFTYRISHLTKHLQANKKDFSTERSLKRLVGRRRQLLDYLIRKDIERYRAIIKELGIRR</sequence>
<evidence type="ECO:0000256" key="3">
    <source>
        <dbReference type="HAMAP-Rule" id="MF_01343"/>
    </source>
</evidence>
<dbReference type="PANTHER" id="PTHR23321:SF26">
    <property type="entry name" value="SMALL RIBOSOMAL SUBUNIT PROTEIN US15M"/>
    <property type="match status" value="1"/>
</dbReference>
<dbReference type="InterPro" id="IPR005290">
    <property type="entry name" value="Ribosomal_uS15_bac-type"/>
</dbReference>
<dbReference type="Proteomes" id="UP001596020">
    <property type="component" value="Unassembled WGS sequence"/>
</dbReference>
<evidence type="ECO:0000256" key="1">
    <source>
        <dbReference type="ARBA" id="ARBA00022980"/>
    </source>
</evidence>
<keyword evidence="2 3" id="KW-0687">Ribonucleoprotein</keyword>
<evidence type="ECO:0000256" key="4">
    <source>
        <dbReference type="RuleBase" id="RU003919"/>
    </source>
</evidence>
<dbReference type="EMBL" id="JBHSGO010000032">
    <property type="protein sequence ID" value="MFC4665303.1"/>
    <property type="molecule type" value="Genomic_DNA"/>
</dbReference>
<dbReference type="SMART" id="SM01387">
    <property type="entry name" value="Ribosomal_S15"/>
    <property type="match status" value="1"/>
</dbReference>
<keyword evidence="7" id="KW-1185">Reference proteome</keyword>
<dbReference type="SUPFAM" id="SSF47060">
    <property type="entry name" value="S15/NS1 RNA-binding domain"/>
    <property type="match status" value="1"/>
</dbReference>
<gene>
    <name evidence="3 6" type="primary">rpsO</name>
    <name evidence="6" type="ORF">ACFO3G_01520</name>
</gene>
<dbReference type="CDD" id="cd00353">
    <property type="entry name" value="Ribosomal_S15p_S13e"/>
    <property type="match status" value="1"/>
</dbReference>
<dbReference type="RefSeq" id="WP_380077310.1">
    <property type="nucleotide sequence ID" value="NZ_JBHSGO010000032.1"/>
</dbReference>
<organism evidence="6 7">
    <name type="scientific">Falsiporphyromonas endometrii</name>
    <dbReference type="NCBI Taxonomy" id="1387297"/>
    <lineage>
        <taxon>Bacteria</taxon>
        <taxon>Pseudomonadati</taxon>
        <taxon>Bacteroidota</taxon>
        <taxon>Bacteroidia</taxon>
        <taxon>Bacteroidales</taxon>
        <taxon>Porphyromonadaceae</taxon>
        <taxon>Falsiporphyromonas</taxon>
    </lineage>
</organism>
<accession>A0ABV9K623</accession>
<dbReference type="NCBIfam" id="TIGR00952">
    <property type="entry name" value="S15_bact"/>
    <property type="match status" value="1"/>
</dbReference>
<evidence type="ECO:0000313" key="6">
    <source>
        <dbReference type="EMBL" id="MFC4665303.1"/>
    </source>
</evidence>
<dbReference type="Pfam" id="PF00312">
    <property type="entry name" value="Ribosomal_S15"/>
    <property type="match status" value="1"/>
</dbReference>
<name>A0ABV9K623_9PORP</name>
<evidence type="ECO:0000313" key="7">
    <source>
        <dbReference type="Proteomes" id="UP001596020"/>
    </source>
</evidence>
<comment type="subunit">
    <text evidence="3">Part of the 30S ribosomal subunit. Forms a bridge to the 50S subunit in the 70S ribosome, contacting the 23S rRNA.</text>
</comment>
<dbReference type="PANTHER" id="PTHR23321">
    <property type="entry name" value="RIBOSOMAL PROTEIN S15, BACTERIAL AND ORGANELLAR"/>
    <property type="match status" value="1"/>
</dbReference>
<proteinExistence type="inferred from homology"/>